<feature type="region of interest" description="Disordered" evidence="1">
    <location>
        <begin position="1"/>
        <end position="22"/>
    </location>
</feature>
<dbReference type="EMBL" id="JAVIJP010000016">
    <property type="protein sequence ID" value="KAL3643797.1"/>
    <property type="molecule type" value="Genomic_DNA"/>
</dbReference>
<comment type="caution">
    <text evidence="2">The sequence shown here is derived from an EMBL/GenBank/DDBJ whole genome shotgun (WGS) entry which is preliminary data.</text>
</comment>
<proteinExistence type="predicted"/>
<accession>A0ABD3DNZ6</accession>
<name>A0ABD3DNZ6_9LAMI</name>
<dbReference type="Proteomes" id="UP001632038">
    <property type="component" value="Unassembled WGS sequence"/>
</dbReference>
<protein>
    <submittedName>
        <fullName evidence="2">Uncharacterized protein</fullName>
    </submittedName>
</protein>
<keyword evidence="3" id="KW-1185">Reference proteome</keyword>
<reference evidence="3" key="1">
    <citation type="journal article" date="2024" name="IScience">
        <title>Strigolactones Initiate the Formation of Haustorium-like Structures in Castilleja.</title>
        <authorList>
            <person name="Buerger M."/>
            <person name="Peterson D."/>
            <person name="Chory J."/>
        </authorList>
    </citation>
    <scope>NUCLEOTIDE SEQUENCE [LARGE SCALE GENOMIC DNA]</scope>
</reference>
<evidence type="ECO:0000313" key="3">
    <source>
        <dbReference type="Proteomes" id="UP001632038"/>
    </source>
</evidence>
<organism evidence="2 3">
    <name type="scientific">Castilleja foliolosa</name>
    <dbReference type="NCBI Taxonomy" id="1961234"/>
    <lineage>
        <taxon>Eukaryota</taxon>
        <taxon>Viridiplantae</taxon>
        <taxon>Streptophyta</taxon>
        <taxon>Embryophyta</taxon>
        <taxon>Tracheophyta</taxon>
        <taxon>Spermatophyta</taxon>
        <taxon>Magnoliopsida</taxon>
        <taxon>eudicotyledons</taxon>
        <taxon>Gunneridae</taxon>
        <taxon>Pentapetalae</taxon>
        <taxon>asterids</taxon>
        <taxon>lamiids</taxon>
        <taxon>Lamiales</taxon>
        <taxon>Orobanchaceae</taxon>
        <taxon>Pedicularideae</taxon>
        <taxon>Castillejinae</taxon>
        <taxon>Castilleja</taxon>
    </lineage>
</organism>
<sequence length="82" mass="8921">MAVVQSGRSPEIHSGPSDLGNNEPFFASYVVFTFSAGRRWRSDGLRMPRRRSKAVKGLRSAVSLVAAVVASGKQFGVVALRW</sequence>
<evidence type="ECO:0000256" key="1">
    <source>
        <dbReference type="SAM" id="MobiDB-lite"/>
    </source>
</evidence>
<dbReference type="AlphaFoldDB" id="A0ABD3DNZ6"/>
<gene>
    <name evidence="2" type="ORF">CASFOL_014612</name>
</gene>
<evidence type="ECO:0000313" key="2">
    <source>
        <dbReference type="EMBL" id="KAL3643797.1"/>
    </source>
</evidence>